<evidence type="ECO:0000313" key="2">
    <source>
        <dbReference type="EMBL" id="OWR29252.1"/>
    </source>
</evidence>
<dbReference type="EMBL" id="NIXP01000119">
    <property type="protein sequence ID" value="OWR29252.1"/>
    <property type="molecule type" value="Genomic_DNA"/>
</dbReference>
<feature type="transmembrane region" description="Helical" evidence="1">
    <location>
        <begin position="23"/>
        <end position="45"/>
    </location>
</feature>
<evidence type="ECO:0000256" key="1">
    <source>
        <dbReference type="SAM" id="Phobius"/>
    </source>
</evidence>
<accession>A0A246KUW5</accession>
<sequence>MSTVSFLAGEFFLRNRPNGGTAVLLRSLWVTSLICAIVLPIKSYFAAGTELVFSAAQLKVEIGQMIPWFGAIFAGAYAAFYTRFAAQWGYLAALYNQLMATLASAPPGQFPNETLIGWNAAFIEDAQDLHLARKSMFASVIRELLQNPHVVRVFLASTQGGPNRLRELERQLNCIAVAPAEFDFGTAQSGQRAVESLDTSQPEM</sequence>
<keyword evidence="1" id="KW-0472">Membrane</keyword>
<keyword evidence="1" id="KW-1133">Transmembrane helix</keyword>
<gene>
    <name evidence="2" type="ORF">CEE55_17575</name>
</gene>
<dbReference type="AlphaFoldDB" id="A0A246KUW5"/>
<protein>
    <submittedName>
        <fullName evidence="2">Uncharacterized protein</fullName>
    </submittedName>
</protein>
<keyword evidence="1" id="KW-0812">Transmembrane</keyword>
<feature type="transmembrane region" description="Helical" evidence="1">
    <location>
        <begin position="65"/>
        <end position="86"/>
    </location>
</feature>
<dbReference type="Proteomes" id="UP000197904">
    <property type="component" value="Unassembled WGS sequence"/>
</dbReference>
<organism evidence="2 3">
    <name type="scientific">Stenotrophomonas pavanii</name>
    <dbReference type="NCBI Taxonomy" id="487698"/>
    <lineage>
        <taxon>Bacteria</taxon>
        <taxon>Pseudomonadati</taxon>
        <taxon>Pseudomonadota</taxon>
        <taxon>Gammaproteobacteria</taxon>
        <taxon>Lysobacterales</taxon>
        <taxon>Lysobacteraceae</taxon>
        <taxon>Stenotrophomonas</taxon>
    </lineage>
</organism>
<dbReference type="RefSeq" id="WP_049468953.1">
    <property type="nucleotide sequence ID" value="NZ_JAWIUM010000007.1"/>
</dbReference>
<evidence type="ECO:0000313" key="3">
    <source>
        <dbReference type="Proteomes" id="UP000197904"/>
    </source>
</evidence>
<name>A0A246KUW5_9GAMM</name>
<proteinExistence type="predicted"/>
<comment type="caution">
    <text evidence="2">The sequence shown here is derived from an EMBL/GenBank/DDBJ whole genome shotgun (WGS) entry which is preliminary data.</text>
</comment>
<reference evidence="2 3" key="1">
    <citation type="submission" date="2017-06" db="EMBL/GenBank/DDBJ databases">
        <authorList>
            <person name="Kim H.J."/>
            <person name="Triplett B.A."/>
        </authorList>
    </citation>
    <scope>NUCLEOTIDE SEQUENCE [LARGE SCALE GENOMIC DNA]</scope>
    <source>
        <strain evidence="2 3">S18795</strain>
    </source>
</reference>